<dbReference type="Proteomes" id="UP001445076">
    <property type="component" value="Unassembled WGS sequence"/>
</dbReference>
<dbReference type="InterPro" id="IPR013642">
    <property type="entry name" value="CLCA_N"/>
</dbReference>
<feature type="domain" description="VWFA" evidence="2">
    <location>
        <begin position="303"/>
        <end position="478"/>
    </location>
</feature>
<comment type="caution">
    <text evidence="3">The sequence shown here is derived from an EMBL/GenBank/DDBJ whole genome shotgun (WGS) entry which is preliminary data.</text>
</comment>
<evidence type="ECO:0000313" key="4">
    <source>
        <dbReference type="Proteomes" id="UP001445076"/>
    </source>
</evidence>
<keyword evidence="4" id="KW-1185">Reference proteome</keyword>
<evidence type="ECO:0000256" key="1">
    <source>
        <dbReference type="SAM" id="SignalP"/>
    </source>
</evidence>
<dbReference type="InterPro" id="IPR002035">
    <property type="entry name" value="VWF_A"/>
</dbReference>
<dbReference type="CDD" id="cd00198">
    <property type="entry name" value="vWFA"/>
    <property type="match status" value="1"/>
</dbReference>
<dbReference type="GO" id="GO:0032991">
    <property type="term" value="C:protein-containing complex"/>
    <property type="evidence" value="ECO:0007669"/>
    <property type="project" value="UniProtKB-ARBA"/>
</dbReference>
<feature type="chain" id="PRO_5043710273" description="VWFA domain-containing protein" evidence="1">
    <location>
        <begin position="19"/>
        <end position="492"/>
    </location>
</feature>
<dbReference type="PROSITE" id="PS50234">
    <property type="entry name" value="VWFA"/>
    <property type="match status" value="1"/>
</dbReference>
<dbReference type="Gene3D" id="3.40.50.410">
    <property type="entry name" value="von Willebrand factor, type A domain"/>
    <property type="match status" value="1"/>
</dbReference>
<name>A0AAW0WZ33_CHEQU</name>
<feature type="signal peptide" evidence="1">
    <location>
        <begin position="1"/>
        <end position="18"/>
    </location>
</feature>
<dbReference type="AlphaFoldDB" id="A0AAW0WZ33"/>
<organism evidence="3 4">
    <name type="scientific">Cherax quadricarinatus</name>
    <name type="common">Australian red claw crayfish</name>
    <dbReference type="NCBI Taxonomy" id="27406"/>
    <lineage>
        <taxon>Eukaryota</taxon>
        <taxon>Metazoa</taxon>
        <taxon>Ecdysozoa</taxon>
        <taxon>Arthropoda</taxon>
        <taxon>Crustacea</taxon>
        <taxon>Multicrustacea</taxon>
        <taxon>Malacostraca</taxon>
        <taxon>Eumalacostraca</taxon>
        <taxon>Eucarida</taxon>
        <taxon>Decapoda</taxon>
        <taxon>Pleocyemata</taxon>
        <taxon>Astacidea</taxon>
        <taxon>Parastacoidea</taxon>
        <taxon>Parastacidae</taxon>
        <taxon>Cherax</taxon>
    </lineage>
</organism>
<reference evidence="3 4" key="1">
    <citation type="journal article" date="2024" name="BMC Genomics">
        <title>Genome assembly of redclaw crayfish (Cherax quadricarinatus) provides insights into its immune adaptation and hypoxia tolerance.</title>
        <authorList>
            <person name="Liu Z."/>
            <person name="Zheng J."/>
            <person name="Li H."/>
            <person name="Fang K."/>
            <person name="Wang S."/>
            <person name="He J."/>
            <person name="Zhou D."/>
            <person name="Weng S."/>
            <person name="Chi M."/>
            <person name="Gu Z."/>
            <person name="He J."/>
            <person name="Li F."/>
            <person name="Wang M."/>
        </authorList>
    </citation>
    <scope>NUCLEOTIDE SEQUENCE [LARGE SCALE GENOMIC DNA]</scope>
    <source>
        <strain evidence="3">ZL_2023a</strain>
    </source>
</reference>
<gene>
    <name evidence="3" type="ORF">OTU49_006796</name>
</gene>
<protein>
    <recommendedName>
        <fullName evidence="2">VWFA domain-containing protein</fullName>
    </recommendedName>
</protein>
<dbReference type="InterPro" id="IPR036465">
    <property type="entry name" value="vWFA_dom_sf"/>
</dbReference>
<dbReference type="Pfam" id="PF08434">
    <property type="entry name" value="CLCA"/>
    <property type="match status" value="1"/>
</dbReference>
<keyword evidence="1" id="KW-0732">Signal</keyword>
<evidence type="ECO:0000313" key="3">
    <source>
        <dbReference type="EMBL" id="KAK8732518.1"/>
    </source>
</evidence>
<proteinExistence type="predicted"/>
<accession>A0AAW0WZ33</accession>
<sequence length="492" mass="54621">MGVRILLVVLVVLVAVGGRKTDTAALTITRDNAYTGLIVAIREDLDSSKCDVYVQSIQDMIGYASEILYNATNNKLYFGEVTIVIPWSCTGINIVSNSQWLGWDDAHLRLGPQDPLFKDNPWTQQPRGCGEPGDFIYFSDGFLFSNADMEYQGKLLVHEWAKFRWGVFEEYGHMHDPIYPTAYLTSDNTFGPSYCINAKLTGTLSDGCMQNDKDNCSFTPDLTPDSNTNVTSSLLSVPFLKTVINFCNSTDHDTTVPTKHNLLCDKHSIQEVIDQHDDMKTIPGNTLMNTNFSVVMAPPPGDTIVFVLDYSIIMQNVASRLQFLKDSVSQFIRFKAVPQTRVGLVIFADDVLISKELQLLNTDDNRNSLIQTILLNFSNKQKKNLLPGILQAVKILGNEKGVIVLVTENLEAYQPSPSLIDAAQGYQVWPILYPHDDNIPIQVYQDLADIVPGTPVLTASNIIDTVMILGNLNSYQSVDSYAALSENLLKVG</sequence>
<dbReference type="SUPFAM" id="SSF53300">
    <property type="entry name" value="vWA-like"/>
    <property type="match status" value="1"/>
</dbReference>
<feature type="non-terminal residue" evidence="3">
    <location>
        <position position="492"/>
    </location>
</feature>
<dbReference type="EMBL" id="JARKIK010000056">
    <property type="protein sequence ID" value="KAK8732518.1"/>
    <property type="molecule type" value="Genomic_DNA"/>
</dbReference>
<dbReference type="Pfam" id="PF13519">
    <property type="entry name" value="VWA_2"/>
    <property type="match status" value="1"/>
</dbReference>
<evidence type="ECO:0000259" key="2">
    <source>
        <dbReference type="PROSITE" id="PS50234"/>
    </source>
</evidence>